<dbReference type="GO" id="GO:0004672">
    <property type="term" value="F:protein kinase activity"/>
    <property type="evidence" value="ECO:0007669"/>
    <property type="project" value="InterPro"/>
</dbReference>
<evidence type="ECO:0000256" key="5">
    <source>
        <dbReference type="SAM" id="MobiDB-lite"/>
    </source>
</evidence>
<dbReference type="EMBL" id="CP144751">
    <property type="protein sequence ID" value="WVZ83237.1"/>
    <property type="molecule type" value="Genomic_DNA"/>
</dbReference>
<name>A0AAQ3U585_PASNO</name>
<dbReference type="AlphaFoldDB" id="A0AAQ3U585"/>
<dbReference type="GO" id="GO:0005524">
    <property type="term" value="F:ATP binding"/>
    <property type="evidence" value="ECO:0007669"/>
    <property type="project" value="UniProtKB-KW"/>
</dbReference>
<dbReference type="InterPro" id="IPR052059">
    <property type="entry name" value="CR_Ser/Thr_kinase"/>
</dbReference>
<dbReference type="PROSITE" id="PS00108">
    <property type="entry name" value="PROTEIN_KINASE_ST"/>
    <property type="match status" value="1"/>
</dbReference>
<keyword evidence="1" id="KW-0808">Transferase</keyword>
<feature type="region of interest" description="Disordered" evidence="5">
    <location>
        <begin position="1"/>
        <end position="27"/>
    </location>
</feature>
<dbReference type="InterPro" id="IPR000719">
    <property type="entry name" value="Prot_kinase_dom"/>
</dbReference>
<protein>
    <recommendedName>
        <fullName evidence="6">Protein kinase domain-containing protein</fullName>
    </recommendedName>
</protein>
<dbReference type="PANTHER" id="PTHR47973">
    <property type="entry name" value="CYSTEINE-RICH RECEPTOR-LIKE PROTEIN KINASE 3"/>
    <property type="match status" value="1"/>
</dbReference>
<reference evidence="7 8" key="1">
    <citation type="submission" date="2024-02" db="EMBL/GenBank/DDBJ databases">
        <title>High-quality chromosome-scale genome assembly of Pensacola bahiagrass (Paspalum notatum Flugge var. saurae).</title>
        <authorList>
            <person name="Vega J.M."/>
            <person name="Podio M."/>
            <person name="Orjuela J."/>
            <person name="Siena L.A."/>
            <person name="Pessino S.C."/>
            <person name="Combes M.C."/>
            <person name="Mariac C."/>
            <person name="Albertini E."/>
            <person name="Pupilli F."/>
            <person name="Ortiz J.P.A."/>
            <person name="Leblanc O."/>
        </authorList>
    </citation>
    <scope>NUCLEOTIDE SEQUENCE [LARGE SCALE GENOMIC DNA]</scope>
    <source>
        <strain evidence="7">R1</strain>
        <tissue evidence="7">Leaf</tissue>
    </source>
</reference>
<keyword evidence="8" id="KW-1185">Reference proteome</keyword>
<sequence length="262" mass="28602">MENGSLDQHLFNSGASSGHRRRTEAIGQWDTHNSVARDIATGLHYIHHEHEPMVLHRDIKASNIMLDSAFCARLGDFGIACTVAPERSSVTGFAGTIGYIAPECVIKWKATRQTDVYTFGVLVLELVSGKKNSGADIPADDGHISYWVWRLHREGKLLEAIDGAIISGNKNHQPRHVIEEEAERLLLLGLACTNPNPSSRPSMTEVVQVINKVTPPPEVSLERPMLGWMPEESSSATASSEHGAAHANNQVVAFSESTVQLV</sequence>
<gene>
    <name evidence="7" type="ORF">U9M48_030406</name>
</gene>
<dbReference type="Proteomes" id="UP001341281">
    <property type="component" value="Chromosome 07"/>
</dbReference>
<evidence type="ECO:0000313" key="8">
    <source>
        <dbReference type="Proteomes" id="UP001341281"/>
    </source>
</evidence>
<evidence type="ECO:0000259" key="6">
    <source>
        <dbReference type="PROSITE" id="PS50011"/>
    </source>
</evidence>
<accession>A0AAQ3U585</accession>
<keyword evidence="3" id="KW-0418">Kinase</keyword>
<evidence type="ECO:0000256" key="3">
    <source>
        <dbReference type="ARBA" id="ARBA00022777"/>
    </source>
</evidence>
<dbReference type="PROSITE" id="PS50011">
    <property type="entry name" value="PROTEIN_KINASE_DOM"/>
    <property type="match status" value="1"/>
</dbReference>
<organism evidence="7 8">
    <name type="scientific">Paspalum notatum var. saurae</name>
    <dbReference type="NCBI Taxonomy" id="547442"/>
    <lineage>
        <taxon>Eukaryota</taxon>
        <taxon>Viridiplantae</taxon>
        <taxon>Streptophyta</taxon>
        <taxon>Embryophyta</taxon>
        <taxon>Tracheophyta</taxon>
        <taxon>Spermatophyta</taxon>
        <taxon>Magnoliopsida</taxon>
        <taxon>Liliopsida</taxon>
        <taxon>Poales</taxon>
        <taxon>Poaceae</taxon>
        <taxon>PACMAD clade</taxon>
        <taxon>Panicoideae</taxon>
        <taxon>Andropogonodae</taxon>
        <taxon>Paspaleae</taxon>
        <taxon>Paspalinae</taxon>
        <taxon>Paspalum</taxon>
    </lineage>
</organism>
<dbReference type="SMART" id="SM00220">
    <property type="entry name" value="S_TKc"/>
    <property type="match status" value="1"/>
</dbReference>
<feature type="domain" description="Protein kinase" evidence="6">
    <location>
        <begin position="1"/>
        <end position="226"/>
    </location>
</feature>
<evidence type="ECO:0000256" key="4">
    <source>
        <dbReference type="ARBA" id="ARBA00022840"/>
    </source>
</evidence>
<dbReference type="InterPro" id="IPR011009">
    <property type="entry name" value="Kinase-like_dom_sf"/>
</dbReference>
<dbReference type="FunFam" id="1.10.510.10:FF:000444">
    <property type="entry name" value="probable L-type lectin-domain containing receptor kinase S.5"/>
    <property type="match status" value="1"/>
</dbReference>
<dbReference type="SUPFAM" id="SSF56112">
    <property type="entry name" value="Protein kinase-like (PK-like)"/>
    <property type="match status" value="1"/>
</dbReference>
<evidence type="ECO:0000256" key="2">
    <source>
        <dbReference type="ARBA" id="ARBA00022741"/>
    </source>
</evidence>
<dbReference type="Pfam" id="PF00069">
    <property type="entry name" value="Pkinase"/>
    <property type="match status" value="1"/>
</dbReference>
<dbReference type="InterPro" id="IPR008271">
    <property type="entry name" value="Ser/Thr_kinase_AS"/>
</dbReference>
<evidence type="ECO:0000256" key="1">
    <source>
        <dbReference type="ARBA" id="ARBA00022679"/>
    </source>
</evidence>
<keyword evidence="2" id="KW-0547">Nucleotide-binding</keyword>
<proteinExistence type="predicted"/>
<dbReference type="Gene3D" id="1.10.510.10">
    <property type="entry name" value="Transferase(Phosphotransferase) domain 1"/>
    <property type="match status" value="1"/>
</dbReference>
<keyword evidence="4" id="KW-0067">ATP-binding</keyword>
<evidence type="ECO:0000313" key="7">
    <source>
        <dbReference type="EMBL" id="WVZ83237.1"/>
    </source>
</evidence>